<keyword evidence="2" id="KW-1185">Reference proteome</keyword>
<dbReference type="OrthoDB" id="359660at2"/>
<dbReference type="EMBL" id="FUXC01000002">
    <property type="protein sequence ID" value="SJZ54186.1"/>
    <property type="molecule type" value="Genomic_DNA"/>
</dbReference>
<protein>
    <recommendedName>
        <fullName evidence="3">Lipoprotein</fullName>
    </recommendedName>
</protein>
<gene>
    <name evidence="1" type="ORF">SAMN02745152_00540</name>
</gene>
<sequence>MLKKFVFYFAVFCLIFVSCKNSDIGDMNQNSSSLKSVAEKKITETDWTFELEKDRLAQDISVVNSIEKKIKLTPQVFLNSTYSKNLEPVFPCVEGFGSLNTSNFNSEIKKMTEEFASSLCKNKFASNLFDSSDIYELALFSIELKNRWEKTFDFPYPEIDEKKSEELQNQEKTGENSSDAEKQTVQEIILFDEYILGEPFEMNSLCEVPVRFVQKKGFVDVVLYFFKNPNGNWKINQLQILKMQKKFKKDVR</sequence>
<name>A0A1T4LHT9_9SPIR</name>
<dbReference type="GeneID" id="303366810"/>
<accession>A0A1T4LHT9</accession>
<evidence type="ECO:0000313" key="1">
    <source>
        <dbReference type="EMBL" id="SJZ54186.1"/>
    </source>
</evidence>
<organism evidence="1 2">
    <name type="scientific">Treponema berlinense</name>
    <dbReference type="NCBI Taxonomy" id="225004"/>
    <lineage>
        <taxon>Bacteria</taxon>
        <taxon>Pseudomonadati</taxon>
        <taxon>Spirochaetota</taxon>
        <taxon>Spirochaetia</taxon>
        <taxon>Spirochaetales</taxon>
        <taxon>Treponemataceae</taxon>
        <taxon>Treponema</taxon>
    </lineage>
</organism>
<evidence type="ECO:0000313" key="2">
    <source>
        <dbReference type="Proteomes" id="UP000190395"/>
    </source>
</evidence>
<dbReference type="AlphaFoldDB" id="A0A1T4LHT9"/>
<dbReference type="STRING" id="225004.SAMN02745152_00540"/>
<dbReference type="Proteomes" id="UP000190395">
    <property type="component" value="Unassembled WGS sequence"/>
</dbReference>
<dbReference type="PROSITE" id="PS51257">
    <property type="entry name" value="PROKAR_LIPOPROTEIN"/>
    <property type="match status" value="1"/>
</dbReference>
<proteinExistence type="predicted"/>
<dbReference type="RefSeq" id="WP_078930289.1">
    <property type="nucleotide sequence ID" value="NZ_FUXC01000002.1"/>
</dbReference>
<reference evidence="1 2" key="1">
    <citation type="submission" date="2017-02" db="EMBL/GenBank/DDBJ databases">
        <authorList>
            <person name="Peterson S.W."/>
        </authorList>
    </citation>
    <scope>NUCLEOTIDE SEQUENCE [LARGE SCALE GENOMIC DNA]</scope>
    <source>
        <strain evidence="1 2">ATCC BAA-909</strain>
    </source>
</reference>
<evidence type="ECO:0008006" key="3">
    <source>
        <dbReference type="Google" id="ProtNLM"/>
    </source>
</evidence>